<organism evidence="2 3">
    <name type="scientific">Trichlorobacter ammonificans</name>
    <dbReference type="NCBI Taxonomy" id="2916410"/>
    <lineage>
        <taxon>Bacteria</taxon>
        <taxon>Pseudomonadati</taxon>
        <taxon>Thermodesulfobacteriota</taxon>
        <taxon>Desulfuromonadia</taxon>
        <taxon>Geobacterales</taxon>
        <taxon>Geobacteraceae</taxon>
        <taxon>Trichlorobacter</taxon>
    </lineage>
</organism>
<evidence type="ECO:0000313" key="3">
    <source>
        <dbReference type="Proteomes" id="UP001295463"/>
    </source>
</evidence>
<gene>
    <name evidence="2" type="ORF">GEAMG1_1902</name>
</gene>
<dbReference type="InterPro" id="IPR015947">
    <property type="entry name" value="PUA-like_sf"/>
</dbReference>
<feature type="domain" description="EVE" evidence="1">
    <location>
        <begin position="2"/>
        <end position="149"/>
    </location>
</feature>
<dbReference type="CDD" id="cd21133">
    <property type="entry name" value="EVE"/>
    <property type="match status" value="1"/>
</dbReference>
<dbReference type="EMBL" id="OW150024">
    <property type="protein sequence ID" value="CAH2031734.1"/>
    <property type="molecule type" value="Genomic_DNA"/>
</dbReference>
<keyword evidence="3" id="KW-1185">Reference proteome</keyword>
<dbReference type="RefSeq" id="WP_305732537.1">
    <property type="nucleotide sequence ID" value="NZ_OW150024.1"/>
</dbReference>
<dbReference type="InterPro" id="IPR052181">
    <property type="entry name" value="5hmC_binding"/>
</dbReference>
<dbReference type="PANTHER" id="PTHR14087">
    <property type="entry name" value="THYMOCYTE NUCLEAR PROTEIN 1"/>
    <property type="match status" value="1"/>
</dbReference>
<sequence>MRYWLFKSEPACFSFTNLQARPGGIEHWDGVRNFQARNFLRDEIKSGDRVLFYHSSIPEPAVVGLCTVVRDGYPDHTALDPRADHFDPRATAEKPIWYMVDVRADRPLPREVPLAVIREHPLLAAMPLVNRSRLSVQPVTEEQFNLILHLGGLR</sequence>
<dbReference type="InterPro" id="IPR002740">
    <property type="entry name" value="EVE_domain"/>
</dbReference>
<protein>
    <submittedName>
        <fullName evidence="2">Predicted RNA-binding protein, contains PUA-like domain</fullName>
    </submittedName>
</protein>
<dbReference type="Gene3D" id="3.10.590.10">
    <property type="entry name" value="ph1033 like domains"/>
    <property type="match status" value="1"/>
</dbReference>
<dbReference type="SUPFAM" id="SSF88697">
    <property type="entry name" value="PUA domain-like"/>
    <property type="match status" value="1"/>
</dbReference>
<name>A0ABM9DBH1_9BACT</name>
<dbReference type="Proteomes" id="UP001295463">
    <property type="component" value="Chromosome"/>
</dbReference>
<dbReference type="InterPro" id="IPR047197">
    <property type="entry name" value="THYN1-like_EVE"/>
</dbReference>
<proteinExistence type="predicted"/>
<dbReference type="Pfam" id="PF01878">
    <property type="entry name" value="EVE"/>
    <property type="match status" value="1"/>
</dbReference>
<evidence type="ECO:0000313" key="2">
    <source>
        <dbReference type="EMBL" id="CAH2031734.1"/>
    </source>
</evidence>
<evidence type="ECO:0000259" key="1">
    <source>
        <dbReference type="Pfam" id="PF01878"/>
    </source>
</evidence>
<dbReference type="PANTHER" id="PTHR14087:SF7">
    <property type="entry name" value="THYMOCYTE NUCLEAR PROTEIN 1"/>
    <property type="match status" value="1"/>
</dbReference>
<accession>A0ABM9DBH1</accession>
<reference evidence="2 3" key="1">
    <citation type="submission" date="2022-03" db="EMBL/GenBank/DDBJ databases">
        <authorList>
            <person name="Koch H."/>
        </authorList>
    </citation>
    <scope>NUCLEOTIDE SEQUENCE [LARGE SCALE GENOMIC DNA]</scope>
    <source>
        <strain evidence="2 3">G1</strain>
    </source>
</reference>